<accession>A0A0G4EQ61</accession>
<dbReference type="Proteomes" id="UP000041254">
    <property type="component" value="Unassembled WGS sequence"/>
</dbReference>
<feature type="region of interest" description="Disordered" evidence="1">
    <location>
        <begin position="1"/>
        <end position="67"/>
    </location>
</feature>
<dbReference type="InParanoid" id="A0A0G4EQ61"/>
<dbReference type="VEuPathDB" id="CryptoDB:Vbra_12637"/>
<evidence type="ECO:0000256" key="1">
    <source>
        <dbReference type="SAM" id="MobiDB-lite"/>
    </source>
</evidence>
<keyword evidence="3" id="KW-1185">Reference proteome</keyword>
<name>A0A0G4EQ61_VITBC</name>
<dbReference type="AlphaFoldDB" id="A0A0G4EQ61"/>
<gene>
    <name evidence="2" type="ORF">Vbra_12637</name>
</gene>
<proteinExistence type="predicted"/>
<organism evidence="2 3">
    <name type="scientific">Vitrella brassicaformis (strain CCMP3155)</name>
    <dbReference type="NCBI Taxonomy" id="1169540"/>
    <lineage>
        <taxon>Eukaryota</taxon>
        <taxon>Sar</taxon>
        <taxon>Alveolata</taxon>
        <taxon>Colpodellida</taxon>
        <taxon>Vitrellaceae</taxon>
        <taxon>Vitrella</taxon>
    </lineage>
</organism>
<feature type="compositionally biased region" description="Low complexity" evidence="1">
    <location>
        <begin position="1"/>
        <end position="20"/>
    </location>
</feature>
<dbReference type="EMBL" id="CDMY01000283">
    <property type="protein sequence ID" value="CEL99569.1"/>
    <property type="molecule type" value="Genomic_DNA"/>
</dbReference>
<evidence type="ECO:0000313" key="3">
    <source>
        <dbReference type="Proteomes" id="UP000041254"/>
    </source>
</evidence>
<sequence length="67" mass="7413">MSWIDQQNGQHHQHQEPQQQRAPSSPPGDSCLSALFPLPPPFFLTATPRSLCSPKTATARQRHSHGS</sequence>
<evidence type="ECO:0000313" key="2">
    <source>
        <dbReference type="EMBL" id="CEL99569.1"/>
    </source>
</evidence>
<reference evidence="2 3" key="1">
    <citation type="submission" date="2014-11" db="EMBL/GenBank/DDBJ databases">
        <authorList>
            <person name="Zhu J."/>
            <person name="Qi W."/>
            <person name="Song R."/>
        </authorList>
    </citation>
    <scope>NUCLEOTIDE SEQUENCE [LARGE SCALE GENOMIC DNA]</scope>
</reference>
<protein>
    <submittedName>
        <fullName evidence="2">Uncharacterized protein</fullName>
    </submittedName>
</protein>